<evidence type="ECO:0000313" key="3">
    <source>
        <dbReference type="EMBL" id="KAJ3185005.1"/>
    </source>
</evidence>
<dbReference type="AlphaFoldDB" id="A0AAD5TTF3"/>
<evidence type="ECO:0008006" key="5">
    <source>
        <dbReference type="Google" id="ProtNLM"/>
    </source>
</evidence>
<name>A0AAD5TTF3_9FUNG</name>
<feature type="region of interest" description="Disordered" evidence="2">
    <location>
        <begin position="505"/>
        <end position="570"/>
    </location>
</feature>
<gene>
    <name evidence="3" type="ORF">HDU87_002571</name>
</gene>
<evidence type="ECO:0000256" key="1">
    <source>
        <dbReference type="SAM" id="Coils"/>
    </source>
</evidence>
<evidence type="ECO:0000256" key="2">
    <source>
        <dbReference type="SAM" id="MobiDB-lite"/>
    </source>
</evidence>
<sequence length="844" mass="96225">MLSVPNWSADVHLDDSPPPSPPRRLCIRRPSLATTTSTTTAEWSDEPHDQSNYFSADRHHARVSAQAWAAPGNNSGKEAWNATEALVFENIVAESTDEVMIEARALLTNWMSNVETNGAGDDASGPIRGHLHEDDDLENRLCAATQRGQVKEIVEDALQFGAGKTAYLAVRPPSTDAAATTTKARHALAQERRENARRARADEVERRIALKQAKALEGLQKKKEIRARNPAALDPNAWKMDVAVRAARAAIDEELARKREAQISVRQKEVQKLTDSVVDEEYSRIRSSSRAGNRVRPTPSACATPIPPTIDEDPAPAPAGPTEVDIKFLAAVEDEARRAKERREEATRVKLEKAHARAEALYSIARLKTLKAHVSAWHKRVCDQKDVMEELQVASRWRLLNRAMQVWADARRRRESHRAAAEVARQLKHAQETALRAVRFHRATLLSKAFVGWTAWTRIEQETRRTRIQHEERAARMKEVLSRLTKKQELIEHVNEKRVQGILVEATDARNPTVEGPQNHVQPTEQTTAPPTAVSTDDKDPETAPTAVEPEQPKVERKARGPLRTARDQQLITEMEKRQQERQERRAALQAAREQHQKELAEAKAREEAEAIQRQHDEKIRLRNERKALEAAHQAARAAAQALAAKIDTFRAKWILHGVLGAWIEFRRVEERRAEAFWTAKWGRAWGAAWRARCEAREDVAIMHWTTAARIKFWTIWQTARRRSTSRKIRAEEHCVKLARRFWLAKWRAAYVQVSTRRIAKEAASCARADVLAQRLVPKRYFRDWRAYVLAEKERKWREYRKQVLRDRVKEILHNSHFEAKLQLETISGQDGELSIAVAAEDCL</sequence>
<feature type="coiled-coil region" evidence="1">
    <location>
        <begin position="572"/>
        <end position="646"/>
    </location>
</feature>
<comment type="caution">
    <text evidence="3">The sequence shown here is derived from an EMBL/GenBank/DDBJ whole genome shotgun (WGS) entry which is preliminary data.</text>
</comment>
<keyword evidence="4" id="KW-1185">Reference proteome</keyword>
<protein>
    <recommendedName>
        <fullName evidence="5">Sfi1 spindle body domain-containing protein</fullName>
    </recommendedName>
</protein>
<dbReference type="Proteomes" id="UP001212152">
    <property type="component" value="Unassembled WGS sequence"/>
</dbReference>
<feature type="region of interest" description="Disordered" evidence="2">
    <location>
        <begin position="284"/>
        <end position="309"/>
    </location>
</feature>
<organism evidence="3 4">
    <name type="scientific">Geranomyces variabilis</name>
    <dbReference type="NCBI Taxonomy" id="109894"/>
    <lineage>
        <taxon>Eukaryota</taxon>
        <taxon>Fungi</taxon>
        <taxon>Fungi incertae sedis</taxon>
        <taxon>Chytridiomycota</taxon>
        <taxon>Chytridiomycota incertae sedis</taxon>
        <taxon>Chytridiomycetes</taxon>
        <taxon>Spizellomycetales</taxon>
        <taxon>Powellomycetaceae</taxon>
        <taxon>Geranomyces</taxon>
    </lineage>
</organism>
<feature type="compositionally biased region" description="Low complexity" evidence="2">
    <location>
        <begin position="522"/>
        <end position="533"/>
    </location>
</feature>
<accession>A0AAD5TTF3</accession>
<reference evidence="3" key="1">
    <citation type="submission" date="2020-05" db="EMBL/GenBank/DDBJ databases">
        <title>Phylogenomic resolution of chytrid fungi.</title>
        <authorList>
            <person name="Stajich J.E."/>
            <person name="Amses K."/>
            <person name="Simmons R."/>
            <person name="Seto K."/>
            <person name="Myers J."/>
            <person name="Bonds A."/>
            <person name="Quandt C.A."/>
            <person name="Barry K."/>
            <person name="Liu P."/>
            <person name="Grigoriev I."/>
            <person name="Longcore J.E."/>
            <person name="James T.Y."/>
        </authorList>
    </citation>
    <scope>NUCLEOTIDE SEQUENCE</scope>
    <source>
        <strain evidence="3">JEL0379</strain>
    </source>
</reference>
<proteinExistence type="predicted"/>
<keyword evidence="1" id="KW-0175">Coiled coil</keyword>
<feature type="region of interest" description="Disordered" evidence="2">
    <location>
        <begin position="1"/>
        <end position="26"/>
    </location>
</feature>
<dbReference type="EMBL" id="JADGJQ010000002">
    <property type="protein sequence ID" value="KAJ3185005.1"/>
    <property type="molecule type" value="Genomic_DNA"/>
</dbReference>
<evidence type="ECO:0000313" key="4">
    <source>
        <dbReference type="Proteomes" id="UP001212152"/>
    </source>
</evidence>